<dbReference type="RefSeq" id="WP_261501985.1">
    <property type="nucleotide sequence ID" value="NZ_JAODYH010000011.1"/>
</dbReference>
<accession>A0ABT2PQJ3</accession>
<dbReference type="EMBL" id="JAODYH010000011">
    <property type="protein sequence ID" value="MCT9812743.1"/>
    <property type="molecule type" value="Genomic_DNA"/>
</dbReference>
<keyword evidence="2" id="KW-1185">Reference proteome</keyword>
<gene>
    <name evidence="1" type="ORF">N0K08_19095</name>
</gene>
<proteinExistence type="predicted"/>
<evidence type="ECO:0000313" key="1">
    <source>
        <dbReference type="EMBL" id="MCT9812743.1"/>
    </source>
</evidence>
<organism evidence="1 2">
    <name type="scientific">Acidovorax bellezanensis</name>
    <dbReference type="NCBI Taxonomy" id="2976702"/>
    <lineage>
        <taxon>Bacteria</taxon>
        <taxon>Pseudomonadati</taxon>
        <taxon>Pseudomonadota</taxon>
        <taxon>Betaproteobacteria</taxon>
        <taxon>Burkholderiales</taxon>
        <taxon>Comamonadaceae</taxon>
        <taxon>Acidovorax</taxon>
    </lineage>
</organism>
<evidence type="ECO:0000313" key="2">
    <source>
        <dbReference type="Proteomes" id="UP001525968"/>
    </source>
</evidence>
<dbReference type="InterPro" id="IPR027417">
    <property type="entry name" value="P-loop_NTPase"/>
</dbReference>
<dbReference type="SUPFAM" id="SSF52540">
    <property type="entry name" value="P-loop containing nucleoside triphosphate hydrolases"/>
    <property type="match status" value="1"/>
</dbReference>
<dbReference type="Pfam" id="PF13469">
    <property type="entry name" value="Sulfotransfer_3"/>
    <property type="match status" value="1"/>
</dbReference>
<sequence>MHFNFVGITGLPRAGSTLLGQLLAQHPEVHCEGNSSPLCSTLQGIRRQVSHEPFFLSQLDGDFDTAYGHLESAMQGFLRGWYRDVKKPMVVDKSRAWLNSVETLLALAPEARLIICLRELGQVYGSVEARHQKTPLLDFVDQLADLDRFGRADALFTKERVIGAPLASLQSVGDLPLAVRQRLFFLRFEDLMANPVACMSHLFAWLGIAPYAIDPENLPIGAPESDSHYRMKYMHRQSGRISSPRQHEIPPRIQAQIEKACAWYYERYYPGFSAVAQPERA</sequence>
<dbReference type="Gene3D" id="3.40.50.300">
    <property type="entry name" value="P-loop containing nucleotide triphosphate hydrolases"/>
    <property type="match status" value="1"/>
</dbReference>
<protein>
    <submittedName>
        <fullName evidence="1">Sulfotransferase</fullName>
    </submittedName>
</protein>
<comment type="caution">
    <text evidence="1">The sequence shown here is derived from an EMBL/GenBank/DDBJ whole genome shotgun (WGS) entry which is preliminary data.</text>
</comment>
<reference evidence="1 2" key="1">
    <citation type="submission" date="2022-09" db="EMBL/GenBank/DDBJ databases">
        <title>Draft genome of isolate Be4.</title>
        <authorList>
            <person name="Sanchez-Castro I."/>
            <person name="Martinez-Rodriguez P."/>
            <person name="Descostes M."/>
            <person name="Merroun M."/>
        </authorList>
    </citation>
    <scope>NUCLEOTIDE SEQUENCE [LARGE SCALE GENOMIC DNA]</scope>
    <source>
        <strain evidence="1 2">Be4</strain>
    </source>
</reference>
<name>A0ABT2PQJ3_9BURK</name>
<dbReference type="Proteomes" id="UP001525968">
    <property type="component" value="Unassembled WGS sequence"/>
</dbReference>